<dbReference type="Proteomes" id="UP000004682">
    <property type="component" value="Unassembled WGS sequence"/>
</dbReference>
<dbReference type="EMBL" id="JH692062">
    <property type="protein sequence ID" value="EIP88641.1"/>
    <property type="molecule type" value="Genomic_DNA"/>
</dbReference>
<evidence type="ECO:0000256" key="1">
    <source>
        <dbReference type="SAM" id="MobiDB-lite"/>
    </source>
</evidence>
<organism evidence="2 3">
    <name type="scientific">Burkholderia humptydooensis MSMB43</name>
    <dbReference type="NCBI Taxonomy" id="441157"/>
    <lineage>
        <taxon>Bacteria</taxon>
        <taxon>Pseudomonadati</taxon>
        <taxon>Pseudomonadota</taxon>
        <taxon>Betaproteobacteria</taxon>
        <taxon>Burkholderiales</taxon>
        <taxon>Burkholderiaceae</taxon>
        <taxon>Burkholderia</taxon>
        <taxon>pseudomallei group</taxon>
    </lineage>
</organism>
<protein>
    <submittedName>
        <fullName evidence="2">Phage integrase</fullName>
    </submittedName>
</protein>
<reference evidence="3" key="1">
    <citation type="journal article" date="2012" name="J. Bacteriol.">
        <title>Revised Genome Sequence of Burkholderia thailandensis MSMB43 with Improved Annotation.</title>
        <authorList>
            <person name="Zhuo Y."/>
            <person name="Liu L."/>
            <person name="Wang Q."/>
            <person name="Liu X."/>
            <person name="Ren B."/>
            <person name="Liu M."/>
            <person name="Ni P."/>
            <person name="Cheng Y.Q."/>
            <person name="Zhang L."/>
        </authorList>
    </citation>
    <scope>NUCLEOTIDE SEQUENCE [LARGE SCALE GENOMIC DNA]</scope>
    <source>
        <strain evidence="3">MSMB43</strain>
    </source>
</reference>
<proteinExistence type="predicted"/>
<evidence type="ECO:0000313" key="2">
    <source>
        <dbReference type="EMBL" id="EIP88641.1"/>
    </source>
</evidence>
<keyword evidence="3" id="KW-1185">Reference proteome</keyword>
<gene>
    <name evidence="2" type="ORF">A33K_14741</name>
</gene>
<name>A0ABN0G979_9BURK</name>
<feature type="region of interest" description="Disordered" evidence="1">
    <location>
        <begin position="158"/>
        <end position="178"/>
    </location>
</feature>
<feature type="region of interest" description="Disordered" evidence="1">
    <location>
        <begin position="1"/>
        <end position="24"/>
    </location>
</feature>
<sequence>MKQAQTKAKKTTTRNARESGPPTRVSELSLWTDFVWRFVNTTPGQKNNIFWDFLLPDGTRSTDKQNKVLLESFREVCWGMLQDGGWYGRTFSVGSAVRMNVGVKELFCWMNYNGLTDLGELTREHWKQYLADLPTLIMDRERFYEDAQSLSDSCENIESVEEADEYDDTQDEDDEEARDFDQVLKGQKVEDDELALDDDDEITYGRVNNRVQTAYLIYAQRARVHARGFPCCDLLPFSGRKLADVTGEIARYVIKRIPPLPDEISHPLLEAALAWVDLYSTDILALQTSYLDARTDALARGVSRAQATKLGREAIADFSFTARGPDGAPWREKLESFNVLIQDGHDTTYRRVETLRYFCNRVSSAATTVLQYMVGLRGNEICGLEAGWDEQEGLPSCVVRKYSSSGLLEMFFVRGLVSKGRPSPQNDDWLLGCRPAGATYLPPPVRALCVLEKLFAPWRKLGERTELIVSFSASRGVAWLPSSIGRFTVGALRRGFKNFVLSELDVSRLPLESKRGEDLTAYIQTKGRNILPSQGRKTFAAYILDARSSLLPAVRQHFKHYSEATTESAYYPTEARLRNEIEAVVSSETINFFVSVIQGKKLEGRMGDIIAKYFNEEQFTSASTFAELVDRVADVVTTHDLRIYFSEYGNCFIRANPLESRCRAASETIGWGATTPDFNIRNPGMCAGCGCFAIDSSHRIFWVKRYEHYSSMFKRALGAGHEHEFAVHKARADQAKKVLILLKHVNAD</sequence>
<accession>A0ABN0G979</accession>
<evidence type="ECO:0000313" key="3">
    <source>
        <dbReference type="Proteomes" id="UP000004682"/>
    </source>
</evidence>